<dbReference type="RefSeq" id="WP_317698452.1">
    <property type="nucleotide sequence ID" value="NZ_AP026801.1"/>
</dbReference>
<evidence type="ECO:0000256" key="3">
    <source>
        <dbReference type="ARBA" id="ARBA00022112"/>
    </source>
</evidence>
<organism evidence="6 7">
    <name type="scientific">Xylocopilactobacillus apis</name>
    <dbReference type="NCBI Taxonomy" id="2932183"/>
    <lineage>
        <taxon>Bacteria</taxon>
        <taxon>Bacillati</taxon>
        <taxon>Bacillota</taxon>
        <taxon>Bacilli</taxon>
        <taxon>Lactobacillales</taxon>
        <taxon>Lactobacillaceae</taxon>
        <taxon>Xylocopilactobacillus</taxon>
    </lineage>
</organism>
<dbReference type="SUPFAM" id="SSF102705">
    <property type="entry name" value="NIF3 (NGG1p interacting factor 3)-like"/>
    <property type="match status" value="1"/>
</dbReference>
<dbReference type="PANTHER" id="PTHR13799">
    <property type="entry name" value="NGG1 INTERACTING FACTOR 3"/>
    <property type="match status" value="1"/>
</dbReference>
<dbReference type="InterPro" id="IPR002678">
    <property type="entry name" value="DUF34/NIF3"/>
</dbReference>
<feature type="binding site" evidence="5">
    <location>
        <position position="225"/>
    </location>
    <ligand>
        <name>a divalent metal cation</name>
        <dbReference type="ChEBI" id="CHEBI:60240"/>
        <label>1</label>
    </ligand>
</feature>
<reference evidence="6 7" key="1">
    <citation type="journal article" date="2023" name="Microbiol. Spectr.">
        <title>Symbiosis of Carpenter Bees with Uncharacterized Lactic Acid Bacteria Showing NAD Auxotrophy.</title>
        <authorList>
            <person name="Kawasaki S."/>
            <person name="Ozawa K."/>
            <person name="Mori T."/>
            <person name="Yamamoto A."/>
            <person name="Ito M."/>
            <person name="Ohkuma M."/>
            <person name="Sakamoto M."/>
            <person name="Matsutani M."/>
        </authorList>
    </citation>
    <scope>NUCLEOTIDE SEQUENCE [LARGE SCALE GENOMIC DNA]</scope>
    <source>
        <strain evidence="6 7">KimC2</strain>
    </source>
</reference>
<dbReference type="Pfam" id="PF01784">
    <property type="entry name" value="DUF34_NIF3"/>
    <property type="match status" value="1"/>
</dbReference>
<keyword evidence="7" id="KW-1185">Reference proteome</keyword>
<evidence type="ECO:0000313" key="7">
    <source>
        <dbReference type="Proteomes" id="UP001321804"/>
    </source>
</evidence>
<gene>
    <name evidence="6" type="ORF">KIMC2_10620</name>
</gene>
<evidence type="ECO:0000256" key="4">
    <source>
        <dbReference type="ARBA" id="ARBA00022723"/>
    </source>
</evidence>
<dbReference type="PANTHER" id="PTHR13799:SF14">
    <property type="entry name" value="GTP CYCLOHYDROLASE 1 TYPE 2 HOMOLOG"/>
    <property type="match status" value="1"/>
</dbReference>
<dbReference type="FunFam" id="3.40.1390.30:FF:000001">
    <property type="entry name" value="GTP cyclohydrolase 1 type 2"/>
    <property type="match status" value="1"/>
</dbReference>
<name>A0AAU9D516_9LACO</name>
<dbReference type="EMBL" id="AP026801">
    <property type="protein sequence ID" value="BDR56500.1"/>
    <property type="molecule type" value="Genomic_DNA"/>
</dbReference>
<comment type="subunit">
    <text evidence="2">Homohexamer.</text>
</comment>
<evidence type="ECO:0000256" key="5">
    <source>
        <dbReference type="PIRSR" id="PIRSR602678-1"/>
    </source>
</evidence>
<feature type="binding site" evidence="5">
    <location>
        <position position="68"/>
    </location>
    <ligand>
        <name>a divalent metal cation</name>
        <dbReference type="ChEBI" id="CHEBI:60240"/>
        <label>1</label>
    </ligand>
</feature>
<evidence type="ECO:0000256" key="2">
    <source>
        <dbReference type="ARBA" id="ARBA00011643"/>
    </source>
</evidence>
<feature type="binding site" evidence="5">
    <location>
        <position position="228"/>
    </location>
    <ligand>
        <name>a divalent metal cation</name>
        <dbReference type="ChEBI" id="CHEBI:60240"/>
        <label>1</label>
    </ligand>
</feature>
<dbReference type="GO" id="GO:0046872">
    <property type="term" value="F:metal ion binding"/>
    <property type="evidence" value="ECO:0007669"/>
    <property type="project" value="UniProtKB-KW"/>
</dbReference>
<accession>A0AAU9D516</accession>
<dbReference type="Gene3D" id="3.40.1390.30">
    <property type="entry name" value="NIF3 (NGG1p interacting factor 3)-like"/>
    <property type="match status" value="2"/>
</dbReference>
<dbReference type="InterPro" id="IPR036069">
    <property type="entry name" value="DUF34/NIF3_sf"/>
</dbReference>
<dbReference type="GO" id="GO:0005737">
    <property type="term" value="C:cytoplasm"/>
    <property type="evidence" value="ECO:0007669"/>
    <property type="project" value="TreeGrafter"/>
</dbReference>
<dbReference type="AlphaFoldDB" id="A0AAU9D516"/>
<sequence>MSEIRLSNLMDFLEEKYPLNDAMTWDHVGLQIGDPTRVVKKVFTTLDVTPSVVDHAVKNGFDTIVSHHPLLFHSIQSMNLTIPRNEMYQKIIKNNLNVYSMHTNFDVGTNGMNDGLAEMLGLTNVEGICPVKTKQGVKSIGRMGDTQLTVDEIVEKFKSRLKIKMIRLLSNYKPVRKVGIVGGAGAEFITPAFNSGVDLFITGDVKYHDFLDAQIAGYAVLDVGHVAEKIFAERMAIMINKNLNLTVEANDLDKMEILYLEDK</sequence>
<dbReference type="KEGG" id="xak:KIMC2_10620"/>
<proteinExistence type="inferred from homology"/>
<feature type="binding site" evidence="5">
    <location>
        <position position="67"/>
    </location>
    <ligand>
        <name>a divalent metal cation</name>
        <dbReference type="ChEBI" id="CHEBI:60240"/>
        <label>1</label>
    </ligand>
</feature>
<comment type="similarity">
    <text evidence="1">Belongs to the GTP cyclohydrolase I type 2/NIF3 family.</text>
</comment>
<dbReference type="NCBIfam" id="TIGR00486">
    <property type="entry name" value="YbgI_SA1388"/>
    <property type="match status" value="1"/>
</dbReference>
<evidence type="ECO:0000256" key="1">
    <source>
        <dbReference type="ARBA" id="ARBA00006964"/>
    </source>
</evidence>
<feature type="binding site" evidence="5">
    <location>
        <position position="106"/>
    </location>
    <ligand>
        <name>a divalent metal cation</name>
        <dbReference type="ChEBI" id="CHEBI:60240"/>
        <label>1</label>
    </ligand>
</feature>
<dbReference type="Proteomes" id="UP001321804">
    <property type="component" value="Chromosome"/>
</dbReference>
<protein>
    <recommendedName>
        <fullName evidence="3">GTP cyclohydrolase 1 type 2 homolog</fullName>
    </recommendedName>
</protein>
<keyword evidence="4 5" id="KW-0479">Metal-binding</keyword>
<evidence type="ECO:0000313" key="6">
    <source>
        <dbReference type="EMBL" id="BDR56500.1"/>
    </source>
</evidence>